<organism evidence="1">
    <name type="scientific">Siphoviridae sp. cteLh2</name>
    <dbReference type="NCBI Taxonomy" id="2825590"/>
    <lineage>
        <taxon>Viruses</taxon>
        <taxon>Duplodnaviria</taxon>
        <taxon>Heunggongvirae</taxon>
        <taxon>Uroviricota</taxon>
        <taxon>Caudoviricetes</taxon>
    </lineage>
</organism>
<protein>
    <submittedName>
        <fullName evidence="1">Uncharacterized protein</fullName>
    </submittedName>
</protein>
<reference evidence="1" key="1">
    <citation type="journal article" date="2021" name="Proc. Natl. Acad. Sci. U.S.A.">
        <title>A Catalog of Tens of Thousands of Viruses from Human Metagenomes Reveals Hidden Associations with Chronic Diseases.</title>
        <authorList>
            <person name="Tisza M.J."/>
            <person name="Buck C.B."/>
        </authorList>
    </citation>
    <scope>NUCLEOTIDE SEQUENCE</scope>
    <source>
        <strain evidence="1">CteLh2</strain>
    </source>
</reference>
<accession>A0A8S5U5W6</accession>
<dbReference type="EMBL" id="BK016017">
    <property type="protein sequence ID" value="DAF89850.1"/>
    <property type="molecule type" value="Genomic_DNA"/>
</dbReference>
<sequence length="77" mass="9238">MCRKCEVIGEISNMFKIEELLNKWDKNKPVSLRKIQEHAQCIRCINRNSERCKSKDKFLIRVCYDFIPRSSKTENPF</sequence>
<proteinExistence type="predicted"/>
<name>A0A8S5U5W6_9CAUD</name>
<evidence type="ECO:0000313" key="1">
    <source>
        <dbReference type="EMBL" id="DAF89850.1"/>
    </source>
</evidence>